<comment type="caution">
    <text evidence="6">The sequence shown here is derived from an EMBL/GenBank/DDBJ whole genome shotgun (WGS) entry which is preliminary data.</text>
</comment>
<proteinExistence type="inferred from homology"/>
<accession>A0A916UB27</accession>
<dbReference type="GO" id="GO:0006633">
    <property type="term" value="P:fatty acid biosynthetic process"/>
    <property type="evidence" value="ECO:0007669"/>
    <property type="project" value="InterPro"/>
</dbReference>
<comment type="pathway">
    <text evidence="1">Lipid metabolism; fatty acid biosynthesis.</text>
</comment>
<dbReference type="InterPro" id="IPR016039">
    <property type="entry name" value="Thiolase-like"/>
</dbReference>
<evidence type="ECO:0000313" key="6">
    <source>
        <dbReference type="EMBL" id="GGC66388.1"/>
    </source>
</evidence>
<dbReference type="InterPro" id="IPR020841">
    <property type="entry name" value="PKS_Beta-ketoAc_synthase_dom"/>
</dbReference>
<dbReference type="AlphaFoldDB" id="A0A916UB27"/>
<organism evidence="6 7">
    <name type="scientific">Chelatococcus reniformis</name>
    <dbReference type="NCBI Taxonomy" id="1494448"/>
    <lineage>
        <taxon>Bacteria</taxon>
        <taxon>Pseudomonadati</taxon>
        <taxon>Pseudomonadota</taxon>
        <taxon>Alphaproteobacteria</taxon>
        <taxon>Hyphomicrobiales</taxon>
        <taxon>Chelatococcaceae</taxon>
        <taxon>Chelatococcus</taxon>
    </lineage>
</organism>
<dbReference type="PROSITE" id="PS00606">
    <property type="entry name" value="KS3_1"/>
    <property type="match status" value="1"/>
</dbReference>
<dbReference type="InterPro" id="IPR018201">
    <property type="entry name" value="Ketoacyl_synth_AS"/>
</dbReference>
<dbReference type="PANTHER" id="PTHR11712">
    <property type="entry name" value="POLYKETIDE SYNTHASE-RELATED"/>
    <property type="match status" value="1"/>
</dbReference>
<evidence type="ECO:0000259" key="5">
    <source>
        <dbReference type="PROSITE" id="PS52004"/>
    </source>
</evidence>
<evidence type="ECO:0000256" key="2">
    <source>
        <dbReference type="ARBA" id="ARBA00008467"/>
    </source>
</evidence>
<sequence length="414" mass="43325">MLDIAIVGTGVVSALGCSPKEYHARMMAGECAIRAAPWDAGPGKHAWWAMIDDFNAADWMDPKLIDGTDVFAQYAFATAKQALAEADLGALDAERTAIVHGVSMGGVRALTLAQHKLETEGPAAIPRKTEIQIYPNMAASQIAMAHQLHGPSLTVTTACAASLDALGQAAQMIHYGQVDVAIAGATDGGLTIAGDPGFTPAVFYTSTLYGMVAPATDPRRAMLPFDANRRGIVVGEGSAMFILENGARARARGARILGYIRGYGTLADAYHPSSPDPTGRWEARAMEKALASAGIEAGQVDALIAHATGTPKGDTAEINAINMVHGDRAKPLPAASIKGHIGHSGAASGAMALVTGLLGMAEDRFIFNCNTTDPDPEARFDVVIEKPREMRVDTLQLNSFGFGGQNASMIVTKT</sequence>
<keyword evidence="3 4" id="KW-0808">Transferase</keyword>
<dbReference type="Gene3D" id="3.40.47.10">
    <property type="match status" value="2"/>
</dbReference>
<evidence type="ECO:0000256" key="4">
    <source>
        <dbReference type="RuleBase" id="RU003694"/>
    </source>
</evidence>
<dbReference type="GO" id="GO:0004315">
    <property type="term" value="F:3-oxoacyl-[acyl-carrier-protein] synthase activity"/>
    <property type="evidence" value="ECO:0007669"/>
    <property type="project" value="InterPro"/>
</dbReference>
<dbReference type="SUPFAM" id="SSF53901">
    <property type="entry name" value="Thiolase-like"/>
    <property type="match status" value="2"/>
</dbReference>
<evidence type="ECO:0000256" key="3">
    <source>
        <dbReference type="ARBA" id="ARBA00022679"/>
    </source>
</evidence>
<dbReference type="PROSITE" id="PS52004">
    <property type="entry name" value="KS3_2"/>
    <property type="match status" value="1"/>
</dbReference>
<name>A0A916UB27_9HYPH</name>
<dbReference type="RefSeq" id="WP_188609605.1">
    <property type="nucleotide sequence ID" value="NZ_BMGG01000004.1"/>
</dbReference>
<gene>
    <name evidence="6" type="primary">fabF</name>
    <name evidence="6" type="ORF">GCM10010994_26230</name>
</gene>
<reference evidence="6" key="1">
    <citation type="journal article" date="2014" name="Int. J. Syst. Evol. Microbiol.">
        <title>Complete genome sequence of Corynebacterium casei LMG S-19264T (=DSM 44701T), isolated from a smear-ripened cheese.</title>
        <authorList>
            <consortium name="US DOE Joint Genome Institute (JGI-PGF)"/>
            <person name="Walter F."/>
            <person name="Albersmeier A."/>
            <person name="Kalinowski J."/>
            <person name="Ruckert C."/>
        </authorList>
    </citation>
    <scope>NUCLEOTIDE SEQUENCE</scope>
    <source>
        <strain evidence="6">CGMCC 1.12919</strain>
    </source>
</reference>
<dbReference type="EMBL" id="BMGG01000004">
    <property type="protein sequence ID" value="GGC66388.1"/>
    <property type="molecule type" value="Genomic_DNA"/>
</dbReference>
<dbReference type="CDD" id="cd00834">
    <property type="entry name" value="KAS_I_II"/>
    <property type="match status" value="1"/>
</dbReference>
<dbReference type="PANTHER" id="PTHR11712:SF336">
    <property type="entry name" value="3-OXOACYL-[ACYL-CARRIER-PROTEIN] SYNTHASE, MITOCHONDRIAL"/>
    <property type="match status" value="1"/>
</dbReference>
<dbReference type="Pfam" id="PF00109">
    <property type="entry name" value="ketoacyl-synt"/>
    <property type="match status" value="1"/>
</dbReference>
<feature type="domain" description="Ketosynthase family 3 (KS3)" evidence="5">
    <location>
        <begin position="1"/>
        <end position="413"/>
    </location>
</feature>
<keyword evidence="7" id="KW-1185">Reference proteome</keyword>
<dbReference type="InterPro" id="IPR014030">
    <property type="entry name" value="Ketoacyl_synth_N"/>
</dbReference>
<dbReference type="Pfam" id="PF02801">
    <property type="entry name" value="Ketoacyl-synt_C"/>
    <property type="match status" value="1"/>
</dbReference>
<dbReference type="InterPro" id="IPR000794">
    <property type="entry name" value="Beta-ketoacyl_synthase"/>
</dbReference>
<dbReference type="InterPro" id="IPR014031">
    <property type="entry name" value="Ketoacyl_synth_C"/>
</dbReference>
<evidence type="ECO:0000256" key="1">
    <source>
        <dbReference type="ARBA" id="ARBA00005194"/>
    </source>
</evidence>
<reference evidence="6" key="2">
    <citation type="submission" date="2020-09" db="EMBL/GenBank/DDBJ databases">
        <authorList>
            <person name="Sun Q."/>
            <person name="Zhou Y."/>
        </authorList>
    </citation>
    <scope>NUCLEOTIDE SEQUENCE</scope>
    <source>
        <strain evidence="6">CGMCC 1.12919</strain>
    </source>
</reference>
<dbReference type="SMART" id="SM00825">
    <property type="entry name" value="PKS_KS"/>
    <property type="match status" value="1"/>
</dbReference>
<dbReference type="Proteomes" id="UP000637002">
    <property type="component" value="Unassembled WGS sequence"/>
</dbReference>
<comment type="similarity">
    <text evidence="2 4">Belongs to the thiolase-like superfamily. Beta-ketoacyl-ACP synthases family.</text>
</comment>
<evidence type="ECO:0000313" key="7">
    <source>
        <dbReference type="Proteomes" id="UP000637002"/>
    </source>
</evidence>
<protein>
    <submittedName>
        <fullName evidence="6">3-oxoacyl-[acyl-carrier-protein] synthase 2</fullName>
    </submittedName>
</protein>